<sequence>MIINSNLHNIIMERINATVEDDVTYQRIKLLPQRSHHYSVHRRLSWQCQKDVQQFEKDAKLATFDVTRGQTAVRDRLSQLKKTKRELLTKQAKDMKGSHQNYRRSSCPILESHELQMVGCNDEVKNEFRNGAKPEGMRRILHRSDTVNENGDRELLLAIRRFTSPNIKACTDKDVTPNTENADAIQEG</sequence>
<evidence type="ECO:0000313" key="2">
    <source>
        <dbReference type="Proteomes" id="UP000242188"/>
    </source>
</evidence>
<keyword evidence="2" id="KW-1185">Reference proteome</keyword>
<accession>A0A210Q3X7</accession>
<protein>
    <submittedName>
        <fullName evidence="1">Uncharacterized protein</fullName>
    </submittedName>
</protein>
<reference evidence="1 2" key="1">
    <citation type="journal article" date="2017" name="Nat. Ecol. Evol.">
        <title>Scallop genome provides insights into evolution of bilaterian karyotype and development.</title>
        <authorList>
            <person name="Wang S."/>
            <person name="Zhang J."/>
            <person name="Jiao W."/>
            <person name="Li J."/>
            <person name="Xun X."/>
            <person name="Sun Y."/>
            <person name="Guo X."/>
            <person name="Huan P."/>
            <person name="Dong B."/>
            <person name="Zhang L."/>
            <person name="Hu X."/>
            <person name="Sun X."/>
            <person name="Wang J."/>
            <person name="Zhao C."/>
            <person name="Wang Y."/>
            <person name="Wang D."/>
            <person name="Huang X."/>
            <person name="Wang R."/>
            <person name="Lv J."/>
            <person name="Li Y."/>
            <person name="Zhang Z."/>
            <person name="Liu B."/>
            <person name="Lu W."/>
            <person name="Hui Y."/>
            <person name="Liang J."/>
            <person name="Zhou Z."/>
            <person name="Hou R."/>
            <person name="Li X."/>
            <person name="Liu Y."/>
            <person name="Li H."/>
            <person name="Ning X."/>
            <person name="Lin Y."/>
            <person name="Zhao L."/>
            <person name="Xing Q."/>
            <person name="Dou J."/>
            <person name="Li Y."/>
            <person name="Mao J."/>
            <person name="Guo H."/>
            <person name="Dou H."/>
            <person name="Li T."/>
            <person name="Mu C."/>
            <person name="Jiang W."/>
            <person name="Fu Q."/>
            <person name="Fu X."/>
            <person name="Miao Y."/>
            <person name="Liu J."/>
            <person name="Yu Q."/>
            <person name="Li R."/>
            <person name="Liao H."/>
            <person name="Li X."/>
            <person name="Kong Y."/>
            <person name="Jiang Z."/>
            <person name="Chourrout D."/>
            <person name="Li R."/>
            <person name="Bao Z."/>
        </authorList>
    </citation>
    <scope>NUCLEOTIDE SEQUENCE [LARGE SCALE GENOMIC DNA]</scope>
    <source>
        <strain evidence="1 2">PY_sf001</strain>
    </source>
</reference>
<evidence type="ECO:0000313" key="1">
    <source>
        <dbReference type="EMBL" id="OWF43444.1"/>
    </source>
</evidence>
<dbReference type="Proteomes" id="UP000242188">
    <property type="component" value="Unassembled WGS sequence"/>
</dbReference>
<dbReference type="AlphaFoldDB" id="A0A210Q3X7"/>
<comment type="caution">
    <text evidence="1">The sequence shown here is derived from an EMBL/GenBank/DDBJ whole genome shotgun (WGS) entry which is preliminary data.</text>
</comment>
<proteinExistence type="predicted"/>
<organism evidence="1 2">
    <name type="scientific">Mizuhopecten yessoensis</name>
    <name type="common">Japanese scallop</name>
    <name type="synonym">Patinopecten yessoensis</name>
    <dbReference type="NCBI Taxonomy" id="6573"/>
    <lineage>
        <taxon>Eukaryota</taxon>
        <taxon>Metazoa</taxon>
        <taxon>Spiralia</taxon>
        <taxon>Lophotrochozoa</taxon>
        <taxon>Mollusca</taxon>
        <taxon>Bivalvia</taxon>
        <taxon>Autobranchia</taxon>
        <taxon>Pteriomorphia</taxon>
        <taxon>Pectinida</taxon>
        <taxon>Pectinoidea</taxon>
        <taxon>Pectinidae</taxon>
        <taxon>Mizuhopecten</taxon>
    </lineage>
</organism>
<dbReference type="EMBL" id="NEDP02005102">
    <property type="protein sequence ID" value="OWF43444.1"/>
    <property type="molecule type" value="Genomic_DNA"/>
</dbReference>
<gene>
    <name evidence="1" type="ORF">KP79_PYT08209</name>
</gene>
<name>A0A210Q3X7_MIZYE</name>